<proteinExistence type="predicted"/>
<accession>A0AAW9EC39</accession>
<dbReference type="Proteomes" id="UP001279012">
    <property type="component" value="Unassembled WGS sequence"/>
</dbReference>
<name>A0AAW9EC39_KLEAE</name>
<dbReference type="EMBL" id="JAWZZT010000926">
    <property type="protein sequence ID" value="MDX7018442.1"/>
    <property type="molecule type" value="Genomic_DNA"/>
</dbReference>
<evidence type="ECO:0000313" key="1">
    <source>
        <dbReference type="EMBL" id="MDX7018442.1"/>
    </source>
</evidence>
<keyword evidence="1" id="KW-0547">Nucleotide-binding</keyword>
<keyword evidence="1" id="KW-0347">Helicase</keyword>
<keyword evidence="1" id="KW-0378">Hydrolase</keyword>
<dbReference type="InterPro" id="IPR011332">
    <property type="entry name" value="Ribosomal_zn-bd"/>
</dbReference>
<sequence>GWELDEQGQKKQCDYRFRFKLCPHCNEENDIAARRCVHCNEILVDPDDMLKAALKLKGALILRCGGMQLLSGQDEKGEWLKINYYDEEGTS</sequence>
<protein>
    <submittedName>
        <fullName evidence="1">ATP-dependent helicase</fullName>
    </submittedName>
</protein>
<dbReference type="GO" id="GO:0006412">
    <property type="term" value="P:translation"/>
    <property type="evidence" value="ECO:0007669"/>
    <property type="project" value="InterPro"/>
</dbReference>
<organism evidence="1 2">
    <name type="scientific">Klebsiella aerogenes</name>
    <name type="common">Enterobacter aerogenes</name>
    <dbReference type="NCBI Taxonomy" id="548"/>
    <lineage>
        <taxon>Bacteria</taxon>
        <taxon>Pseudomonadati</taxon>
        <taxon>Pseudomonadota</taxon>
        <taxon>Gammaproteobacteria</taxon>
        <taxon>Enterobacterales</taxon>
        <taxon>Enterobacteriaceae</taxon>
        <taxon>Klebsiella/Raoultella group</taxon>
        <taxon>Klebsiella</taxon>
    </lineage>
</organism>
<dbReference type="SUPFAM" id="SSF57829">
    <property type="entry name" value="Zn-binding ribosomal proteins"/>
    <property type="match status" value="1"/>
</dbReference>
<dbReference type="AlphaFoldDB" id="A0AAW9EC39"/>
<reference evidence="1" key="1">
    <citation type="submission" date="2023-11" db="EMBL/GenBank/DDBJ databases">
        <title>Detection of rare carbapenemases in Enterobacterales - comparison of two colorimetric and two CIM-based carbapenemase assays.</title>
        <authorList>
            <person name="Schaffarczyk L."/>
            <person name="Noster J."/>
            <person name="Stelzer Y."/>
            <person name="Sattler J."/>
            <person name="Gatermann S."/>
            <person name="Hamprecht A."/>
        </authorList>
    </citation>
    <scope>NUCLEOTIDE SEQUENCE</scope>
    <source>
        <strain evidence="1">CIM-Cont-037</strain>
    </source>
</reference>
<dbReference type="GO" id="GO:0004386">
    <property type="term" value="F:helicase activity"/>
    <property type="evidence" value="ECO:0007669"/>
    <property type="project" value="UniProtKB-KW"/>
</dbReference>
<feature type="non-terminal residue" evidence="1">
    <location>
        <position position="1"/>
    </location>
</feature>
<gene>
    <name evidence="1" type="ORF">SJ059_28890</name>
</gene>
<comment type="caution">
    <text evidence="1">The sequence shown here is derived from an EMBL/GenBank/DDBJ whole genome shotgun (WGS) entry which is preliminary data.</text>
</comment>
<feature type="non-terminal residue" evidence="1">
    <location>
        <position position="91"/>
    </location>
</feature>
<keyword evidence="1" id="KW-0067">ATP-binding</keyword>
<evidence type="ECO:0000313" key="2">
    <source>
        <dbReference type="Proteomes" id="UP001279012"/>
    </source>
</evidence>